<evidence type="ECO:0000313" key="4">
    <source>
        <dbReference type="Proteomes" id="UP000285301"/>
    </source>
</evidence>
<evidence type="ECO:0000313" key="3">
    <source>
        <dbReference type="EMBL" id="RWS13069.1"/>
    </source>
</evidence>
<reference evidence="3 4" key="1">
    <citation type="journal article" date="2018" name="Gigascience">
        <title>Genomes of trombidid mites reveal novel predicted allergens and laterally-transferred genes associated with secondary metabolism.</title>
        <authorList>
            <person name="Dong X."/>
            <person name="Chaisiri K."/>
            <person name="Xia D."/>
            <person name="Armstrong S.D."/>
            <person name="Fang Y."/>
            <person name="Donnelly M.J."/>
            <person name="Kadowaki T."/>
            <person name="McGarry J.W."/>
            <person name="Darby A.C."/>
            <person name="Makepeace B.L."/>
        </authorList>
    </citation>
    <scope>NUCLEOTIDE SEQUENCE [LARGE SCALE GENOMIC DNA]</scope>
    <source>
        <strain evidence="3">UoL-WK</strain>
    </source>
</reference>
<dbReference type="AlphaFoldDB" id="A0A3S3SEI5"/>
<dbReference type="GO" id="GO:0030163">
    <property type="term" value="P:protein catabolic process"/>
    <property type="evidence" value="ECO:0007669"/>
    <property type="project" value="UniProtKB-ARBA"/>
</dbReference>
<feature type="domain" description="BTB" evidence="1">
    <location>
        <begin position="176"/>
        <end position="240"/>
    </location>
</feature>
<dbReference type="PANTHER" id="PTHR24413">
    <property type="entry name" value="SPECKLE-TYPE POZ PROTEIN"/>
    <property type="match status" value="1"/>
</dbReference>
<dbReference type="InterPro" id="IPR011333">
    <property type="entry name" value="SKP1/BTB/POZ_sf"/>
</dbReference>
<dbReference type="CDD" id="cd00121">
    <property type="entry name" value="MATH"/>
    <property type="match status" value="1"/>
</dbReference>
<keyword evidence="4" id="KW-1185">Reference proteome</keyword>
<dbReference type="SUPFAM" id="SSF54695">
    <property type="entry name" value="POZ domain"/>
    <property type="match status" value="1"/>
</dbReference>
<name>A0A3S3SEI5_9ACAR</name>
<dbReference type="SUPFAM" id="SSF49599">
    <property type="entry name" value="TRAF domain-like"/>
    <property type="match status" value="1"/>
</dbReference>
<dbReference type="CDD" id="cd14733">
    <property type="entry name" value="BACK"/>
    <property type="match status" value="1"/>
</dbReference>
<evidence type="ECO:0000259" key="1">
    <source>
        <dbReference type="PROSITE" id="PS50097"/>
    </source>
</evidence>
<dbReference type="SMART" id="SM00225">
    <property type="entry name" value="BTB"/>
    <property type="match status" value="1"/>
</dbReference>
<feature type="domain" description="MATH" evidence="2">
    <location>
        <begin position="13"/>
        <end position="142"/>
    </location>
</feature>
<dbReference type="InterPro" id="IPR002083">
    <property type="entry name" value="MATH/TRAF_dom"/>
</dbReference>
<gene>
    <name evidence="3" type="ORF">B4U79_17394</name>
</gene>
<dbReference type="Proteomes" id="UP000285301">
    <property type="component" value="Unassembled WGS sequence"/>
</dbReference>
<dbReference type="STRING" id="1965070.A0A3S3SEI5"/>
<dbReference type="Gene3D" id="1.25.40.420">
    <property type="match status" value="1"/>
</dbReference>
<dbReference type="Gene3D" id="2.60.210.10">
    <property type="entry name" value="Apoptosis, Tumor Necrosis Factor Receptor Associated Protein 2, Chain A"/>
    <property type="match status" value="1"/>
</dbReference>
<dbReference type="PROSITE" id="PS50144">
    <property type="entry name" value="MATH"/>
    <property type="match status" value="1"/>
</dbReference>
<protein>
    <submittedName>
        <fullName evidence="3">Speckle-type POZ protein B-like protein</fullName>
    </submittedName>
</protein>
<dbReference type="PROSITE" id="PS50097">
    <property type="entry name" value="BTB"/>
    <property type="match status" value="1"/>
</dbReference>
<dbReference type="OrthoDB" id="6408997at2759"/>
<dbReference type="InterPro" id="IPR000210">
    <property type="entry name" value="BTB/POZ_dom"/>
</dbReference>
<evidence type="ECO:0000259" key="2">
    <source>
        <dbReference type="PROSITE" id="PS50144"/>
    </source>
</evidence>
<dbReference type="Gene3D" id="3.30.710.10">
    <property type="entry name" value="Potassium Channel Kv1.1, Chain A"/>
    <property type="match status" value="1"/>
</dbReference>
<dbReference type="Pfam" id="PF22486">
    <property type="entry name" value="MATH_2"/>
    <property type="match status" value="1"/>
</dbReference>
<dbReference type="InterPro" id="IPR008974">
    <property type="entry name" value="TRAF-like"/>
</dbReference>
<accession>A0A3S3SEI5</accession>
<sequence length="330" mass="38104">MAFVQLNNTKCGHFSVKWEINDIDNVREKRLESARFCCPSSKHVFRLFLWPISEREEDKDFLSLFLGYEVKYSSEPKVSAKYTVTLYDRNNIKHVTQNVGFHTFSVETFLNYGMYRFMRRSDLKFINDCNGSKSKITIITEIEEAEDLITDVIDNKAQQFKTICDLSSLWKRKTLTDVDINVNGVIISAHKAILSSASEEFATMFESNPEQICFEIQDFNETVVRKAIEFIYCSKLDDFQELCCDLLLFAHKFKIKGLHSFIENELLQSLTINNAIDYISIADKTEANSLKTTCIQLICKNSKTIAAQEKFQLLESNVAKELFTALIKIK</sequence>
<dbReference type="EMBL" id="NCKU01001108">
    <property type="protein sequence ID" value="RWS13069.1"/>
    <property type="molecule type" value="Genomic_DNA"/>
</dbReference>
<proteinExistence type="predicted"/>
<organism evidence="3 4">
    <name type="scientific">Dinothrombium tinctorium</name>
    <dbReference type="NCBI Taxonomy" id="1965070"/>
    <lineage>
        <taxon>Eukaryota</taxon>
        <taxon>Metazoa</taxon>
        <taxon>Ecdysozoa</taxon>
        <taxon>Arthropoda</taxon>
        <taxon>Chelicerata</taxon>
        <taxon>Arachnida</taxon>
        <taxon>Acari</taxon>
        <taxon>Acariformes</taxon>
        <taxon>Trombidiformes</taxon>
        <taxon>Prostigmata</taxon>
        <taxon>Anystina</taxon>
        <taxon>Parasitengona</taxon>
        <taxon>Trombidioidea</taxon>
        <taxon>Trombidiidae</taxon>
        <taxon>Dinothrombium</taxon>
    </lineage>
</organism>
<comment type="caution">
    <text evidence="3">The sequence shown here is derived from an EMBL/GenBank/DDBJ whole genome shotgun (WGS) entry which is preliminary data.</text>
</comment>
<dbReference type="Pfam" id="PF00651">
    <property type="entry name" value="BTB"/>
    <property type="match status" value="1"/>
</dbReference>